<sequence>MIIFGGMMSWRSRCWALDMHAWVCGSHICSGRFSTYHVSRVTTRGRLPRLAGAPVAKWLSDLKVFPTCIFRSTSMCRYHQVMF</sequence>
<dbReference type="Proteomes" id="UP000663193">
    <property type="component" value="Chromosome 7"/>
</dbReference>
<evidence type="ECO:0000256" key="1">
    <source>
        <dbReference type="SAM" id="SignalP"/>
    </source>
</evidence>
<dbReference type="AlphaFoldDB" id="A0A7U2F2W4"/>
<reference evidence="3" key="1">
    <citation type="journal article" date="2021" name="BMC Genomics">
        <title>Chromosome-level genome assembly and manually-curated proteome of model necrotroph Parastagonospora nodorum Sn15 reveals a genome-wide trove of candidate effector homologs, and redundancy of virulence-related functions within an accessory chromosome.</title>
        <authorList>
            <person name="Bertazzoni S."/>
            <person name="Jones D.A.B."/>
            <person name="Phan H.T."/>
            <person name="Tan K.-C."/>
            <person name="Hane J.K."/>
        </authorList>
    </citation>
    <scope>NUCLEOTIDE SEQUENCE [LARGE SCALE GENOMIC DNA]</scope>
    <source>
        <strain evidence="3">SN15 / ATCC MYA-4574 / FGSC 10173)</strain>
    </source>
</reference>
<keyword evidence="1" id="KW-0732">Signal</keyword>
<keyword evidence="3" id="KW-1185">Reference proteome</keyword>
<organism evidence="2 3">
    <name type="scientific">Phaeosphaeria nodorum (strain SN15 / ATCC MYA-4574 / FGSC 10173)</name>
    <name type="common">Glume blotch fungus</name>
    <name type="synonym">Parastagonospora nodorum</name>
    <dbReference type="NCBI Taxonomy" id="321614"/>
    <lineage>
        <taxon>Eukaryota</taxon>
        <taxon>Fungi</taxon>
        <taxon>Dikarya</taxon>
        <taxon>Ascomycota</taxon>
        <taxon>Pezizomycotina</taxon>
        <taxon>Dothideomycetes</taxon>
        <taxon>Pleosporomycetidae</taxon>
        <taxon>Pleosporales</taxon>
        <taxon>Pleosporineae</taxon>
        <taxon>Phaeosphaeriaceae</taxon>
        <taxon>Parastagonospora</taxon>
    </lineage>
</organism>
<gene>
    <name evidence="2" type="ORF">JI435_410600</name>
</gene>
<protein>
    <recommendedName>
        <fullName evidence="4">Secreted protein</fullName>
    </recommendedName>
</protein>
<proteinExistence type="predicted"/>
<evidence type="ECO:0000313" key="2">
    <source>
        <dbReference type="EMBL" id="QRC97476.1"/>
    </source>
</evidence>
<evidence type="ECO:0000313" key="3">
    <source>
        <dbReference type="Proteomes" id="UP000663193"/>
    </source>
</evidence>
<dbReference type="VEuPathDB" id="FungiDB:JI435_410600"/>
<evidence type="ECO:0008006" key="4">
    <source>
        <dbReference type="Google" id="ProtNLM"/>
    </source>
</evidence>
<accession>A0A7U2F2W4</accession>
<dbReference type="EMBL" id="CP069029">
    <property type="protein sequence ID" value="QRC97476.1"/>
    <property type="molecule type" value="Genomic_DNA"/>
</dbReference>
<name>A0A7U2F2W4_PHANO</name>
<feature type="signal peptide" evidence="1">
    <location>
        <begin position="1"/>
        <end position="16"/>
    </location>
</feature>
<feature type="chain" id="PRO_5031555703" description="Secreted protein" evidence="1">
    <location>
        <begin position="17"/>
        <end position="83"/>
    </location>
</feature>